<dbReference type="InterPro" id="IPR002347">
    <property type="entry name" value="SDR_fam"/>
</dbReference>
<organism evidence="4 5">
    <name type="scientific">Lederbergia graminis</name>
    <dbReference type="NCBI Taxonomy" id="735518"/>
    <lineage>
        <taxon>Bacteria</taxon>
        <taxon>Bacillati</taxon>
        <taxon>Bacillota</taxon>
        <taxon>Bacilli</taxon>
        <taxon>Bacillales</taxon>
        <taxon>Bacillaceae</taxon>
        <taxon>Lederbergia</taxon>
    </lineage>
</organism>
<keyword evidence="2 4" id="KW-0560">Oxidoreductase</keyword>
<gene>
    <name evidence="4" type="ORF">ACFPM4_00430</name>
</gene>
<dbReference type="GO" id="GO:0016491">
    <property type="term" value="F:oxidoreductase activity"/>
    <property type="evidence" value="ECO:0007669"/>
    <property type="project" value="UniProtKB-KW"/>
</dbReference>
<keyword evidence="5" id="KW-1185">Reference proteome</keyword>
<dbReference type="InterPro" id="IPR020904">
    <property type="entry name" value="Sc_DH/Rdtase_CS"/>
</dbReference>
<dbReference type="PRINTS" id="PR00080">
    <property type="entry name" value="SDRFAMILY"/>
</dbReference>
<evidence type="ECO:0000256" key="3">
    <source>
        <dbReference type="RuleBase" id="RU000363"/>
    </source>
</evidence>
<name>A0ABW0LBS1_9BACI</name>
<comment type="similarity">
    <text evidence="1 3">Belongs to the short-chain dehydrogenases/reductases (SDR) family.</text>
</comment>
<reference evidence="5" key="1">
    <citation type="journal article" date="2019" name="Int. J. Syst. Evol. Microbiol.">
        <title>The Global Catalogue of Microorganisms (GCM) 10K type strain sequencing project: providing services to taxonomists for standard genome sequencing and annotation.</title>
        <authorList>
            <consortium name="The Broad Institute Genomics Platform"/>
            <consortium name="The Broad Institute Genome Sequencing Center for Infectious Disease"/>
            <person name="Wu L."/>
            <person name="Ma J."/>
        </authorList>
    </citation>
    <scope>NUCLEOTIDE SEQUENCE [LARGE SCALE GENOMIC DNA]</scope>
    <source>
        <strain evidence="5">CGMCC 1.12237</strain>
    </source>
</reference>
<dbReference type="Gene3D" id="3.40.50.720">
    <property type="entry name" value="NAD(P)-binding Rossmann-like Domain"/>
    <property type="match status" value="1"/>
</dbReference>
<dbReference type="EMBL" id="JBHSMC010000001">
    <property type="protein sequence ID" value="MFC5463209.1"/>
    <property type="molecule type" value="Genomic_DNA"/>
</dbReference>
<evidence type="ECO:0000313" key="4">
    <source>
        <dbReference type="EMBL" id="MFC5463209.1"/>
    </source>
</evidence>
<dbReference type="RefSeq" id="WP_144919680.1">
    <property type="nucleotide sequence ID" value="NZ_JBHSMC010000001.1"/>
</dbReference>
<evidence type="ECO:0000256" key="2">
    <source>
        <dbReference type="ARBA" id="ARBA00023002"/>
    </source>
</evidence>
<dbReference type="PANTHER" id="PTHR44196:SF1">
    <property type="entry name" value="DEHYDROGENASE_REDUCTASE SDR FAMILY MEMBER 7B"/>
    <property type="match status" value="1"/>
</dbReference>
<evidence type="ECO:0000256" key="1">
    <source>
        <dbReference type="ARBA" id="ARBA00006484"/>
    </source>
</evidence>
<proteinExistence type="inferred from homology"/>
<protein>
    <submittedName>
        <fullName evidence="4">SDR family NAD(P)-dependent oxidoreductase</fullName>
        <ecNumber evidence="4">1.-.-.-</ecNumber>
    </submittedName>
</protein>
<comment type="caution">
    <text evidence="4">The sequence shown here is derived from an EMBL/GenBank/DDBJ whole genome shotgun (WGS) entry which is preliminary data.</text>
</comment>
<sequence length="268" mass="29120">MASILNNRIRGKNIVITGASGGLGEQLAYLCAKNGANLFLLARNKRKLDKIVATVHQQYAVKCTAFALDVSQGEQVKQVFLKIMKQAGTIDVLVNNAGFGIFAEAKNTDSADVEAMFSVNAVGLITCTQQVIPSMSKQQYGHIINIASQAGKIATPKSSVYAATKHAVLGYTNALRMEMSQVGVYVTAVNPGPIRTGFFQTADPGGSYLENVGRLLLEPEKVAEKIVRVMLSNKREINLPRWMNSIATLHTMMPSIVERLGKKAFFKK</sequence>
<dbReference type="EC" id="1.-.-.-" evidence="4"/>
<dbReference type="PANTHER" id="PTHR44196">
    <property type="entry name" value="DEHYDROGENASE/REDUCTASE SDR FAMILY MEMBER 7B"/>
    <property type="match status" value="1"/>
</dbReference>
<dbReference type="InterPro" id="IPR036291">
    <property type="entry name" value="NAD(P)-bd_dom_sf"/>
</dbReference>
<dbReference type="PROSITE" id="PS00061">
    <property type="entry name" value="ADH_SHORT"/>
    <property type="match status" value="1"/>
</dbReference>
<dbReference type="PIRSF" id="PIRSF000126">
    <property type="entry name" value="11-beta-HSD1"/>
    <property type="match status" value="1"/>
</dbReference>
<accession>A0ABW0LBS1</accession>
<dbReference type="Pfam" id="PF00106">
    <property type="entry name" value="adh_short"/>
    <property type="match status" value="1"/>
</dbReference>
<evidence type="ECO:0000313" key="5">
    <source>
        <dbReference type="Proteomes" id="UP001596147"/>
    </source>
</evidence>
<dbReference type="Proteomes" id="UP001596147">
    <property type="component" value="Unassembled WGS sequence"/>
</dbReference>
<dbReference type="SUPFAM" id="SSF51735">
    <property type="entry name" value="NAD(P)-binding Rossmann-fold domains"/>
    <property type="match status" value="1"/>
</dbReference>
<dbReference type="PRINTS" id="PR00081">
    <property type="entry name" value="GDHRDH"/>
</dbReference>